<evidence type="ECO:0000313" key="2">
    <source>
        <dbReference type="EMBL" id="OMD32733.1"/>
    </source>
</evidence>
<evidence type="ECO:0008006" key="4">
    <source>
        <dbReference type="Google" id="ProtNLM"/>
    </source>
</evidence>
<dbReference type="Proteomes" id="UP000187465">
    <property type="component" value="Unassembled WGS sequence"/>
</dbReference>
<keyword evidence="1" id="KW-0812">Transmembrane</keyword>
<dbReference type="AlphaFoldDB" id="A0A1R0XCD8"/>
<keyword evidence="1" id="KW-1133">Transmembrane helix</keyword>
<dbReference type="EMBL" id="MKQP01000016">
    <property type="protein sequence ID" value="OMD32733.1"/>
    <property type="molecule type" value="Genomic_DNA"/>
</dbReference>
<reference evidence="2 3" key="1">
    <citation type="submission" date="2016-10" db="EMBL/GenBank/DDBJ databases">
        <title>Paenibacillus species isolates.</title>
        <authorList>
            <person name="Beno S.M."/>
        </authorList>
    </citation>
    <scope>NUCLEOTIDE SEQUENCE [LARGE SCALE GENOMIC DNA]</scope>
    <source>
        <strain evidence="2 3">FSL H7-0604</strain>
    </source>
</reference>
<proteinExistence type="predicted"/>
<sequence length="179" mass="20854">MFEWLSVHIDIVSLLWLLPILFMFHDFEEILTIEAWGAKYRTRLEAAIPSFMRKTYHSMLQMTTRNFAMDVLFVYILIVTVTCIAVFFSNYLLYLAVLAVFFLHVFTHLGQTIYLKVYAPGVVTAVLVVLPYSLYAYYRLLNDNLVSLGDIGWSLLLVLLLLPPILWLLVKNRARIKQN</sequence>
<keyword evidence="1" id="KW-0472">Membrane</keyword>
<feature type="transmembrane region" description="Helical" evidence="1">
    <location>
        <begin position="6"/>
        <end position="24"/>
    </location>
</feature>
<organism evidence="2 3">
    <name type="scientific">Paenibacillus odorifer</name>
    <dbReference type="NCBI Taxonomy" id="189426"/>
    <lineage>
        <taxon>Bacteria</taxon>
        <taxon>Bacillati</taxon>
        <taxon>Bacillota</taxon>
        <taxon>Bacilli</taxon>
        <taxon>Bacillales</taxon>
        <taxon>Paenibacillaceae</taxon>
        <taxon>Paenibacillus</taxon>
    </lineage>
</organism>
<gene>
    <name evidence="2" type="ORF">BJP51_14490</name>
</gene>
<feature type="transmembrane region" description="Helical" evidence="1">
    <location>
        <begin position="67"/>
        <end position="87"/>
    </location>
</feature>
<feature type="transmembrane region" description="Helical" evidence="1">
    <location>
        <begin position="150"/>
        <end position="170"/>
    </location>
</feature>
<name>A0A1R0XCD8_9BACL</name>
<protein>
    <recommendedName>
        <fullName evidence="4">HXXEE domain-containing protein</fullName>
    </recommendedName>
</protein>
<accession>A0A1R0XCD8</accession>
<comment type="caution">
    <text evidence="2">The sequence shown here is derived from an EMBL/GenBank/DDBJ whole genome shotgun (WGS) entry which is preliminary data.</text>
</comment>
<feature type="transmembrane region" description="Helical" evidence="1">
    <location>
        <begin position="93"/>
        <end position="110"/>
    </location>
</feature>
<evidence type="ECO:0000256" key="1">
    <source>
        <dbReference type="SAM" id="Phobius"/>
    </source>
</evidence>
<dbReference type="RefSeq" id="WP_076179024.1">
    <property type="nucleotide sequence ID" value="NZ_JARLKA010000019.1"/>
</dbReference>
<dbReference type="InterPro" id="IPR025671">
    <property type="entry name" value="HXXEE"/>
</dbReference>
<feature type="transmembrane region" description="Helical" evidence="1">
    <location>
        <begin position="117"/>
        <end position="138"/>
    </location>
</feature>
<evidence type="ECO:0000313" key="3">
    <source>
        <dbReference type="Proteomes" id="UP000187465"/>
    </source>
</evidence>
<dbReference type="Pfam" id="PF13787">
    <property type="entry name" value="HXXEE"/>
    <property type="match status" value="1"/>
</dbReference>